<reference evidence="1" key="2">
    <citation type="journal article" date="2024" name="Plant">
        <title>Genomic evolution and insights into agronomic trait innovations of Sesamum species.</title>
        <authorList>
            <person name="Miao H."/>
            <person name="Wang L."/>
            <person name="Qu L."/>
            <person name="Liu H."/>
            <person name="Sun Y."/>
            <person name="Le M."/>
            <person name="Wang Q."/>
            <person name="Wei S."/>
            <person name="Zheng Y."/>
            <person name="Lin W."/>
            <person name="Duan Y."/>
            <person name="Cao H."/>
            <person name="Xiong S."/>
            <person name="Wang X."/>
            <person name="Wei L."/>
            <person name="Li C."/>
            <person name="Ma Q."/>
            <person name="Ju M."/>
            <person name="Zhao R."/>
            <person name="Li G."/>
            <person name="Mu C."/>
            <person name="Tian Q."/>
            <person name="Mei H."/>
            <person name="Zhang T."/>
            <person name="Gao T."/>
            <person name="Zhang H."/>
        </authorList>
    </citation>
    <scope>NUCLEOTIDE SEQUENCE</scope>
    <source>
        <strain evidence="1">G02</strain>
    </source>
</reference>
<protein>
    <submittedName>
        <fullName evidence="1">Uncharacterized protein</fullName>
    </submittedName>
</protein>
<proteinExistence type="predicted"/>
<reference evidence="1" key="1">
    <citation type="submission" date="2020-06" db="EMBL/GenBank/DDBJ databases">
        <authorList>
            <person name="Li T."/>
            <person name="Hu X."/>
            <person name="Zhang T."/>
            <person name="Song X."/>
            <person name="Zhang H."/>
            <person name="Dai N."/>
            <person name="Sheng W."/>
            <person name="Hou X."/>
            <person name="Wei L."/>
        </authorList>
    </citation>
    <scope>NUCLEOTIDE SEQUENCE</scope>
    <source>
        <strain evidence="1">G02</strain>
        <tissue evidence="1">Leaf</tissue>
    </source>
</reference>
<sequence>MVTTCQRRRRARDIATLAAMGSTNSEKIGLTKQQEAQAIHFLDFDHATTPQPPSAPSIKVAPSKLIFTHTEVGRLQLLLTSQPDEIFPFKDSL</sequence>
<accession>A0AAW2R216</accession>
<dbReference type="AlphaFoldDB" id="A0AAW2R216"/>
<organism evidence="1">
    <name type="scientific">Sesamum radiatum</name>
    <name type="common">Black benniseed</name>
    <dbReference type="NCBI Taxonomy" id="300843"/>
    <lineage>
        <taxon>Eukaryota</taxon>
        <taxon>Viridiplantae</taxon>
        <taxon>Streptophyta</taxon>
        <taxon>Embryophyta</taxon>
        <taxon>Tracheophyta</taxon>
        <taxon>Spermatophyta</taxon>
        <taxon>Magnoliopsida</taxon>
        <taxon>eudicotyledons</taxon>
        <taxon>Gunneridae</taxon>
        <taxon>Pentapetalae</taxon>
        <taxon>asterids</taxon>
        <taxon>lamiids</taxon>
        <taxon>Lamiales</taxon>
        <taxon>Pedaliaceae</taxon>
        <taxon>Sesamum</taxon>
    </lineage>
</organism>
<gene>
    <name evidence="1" type="ORF">Sradi_3283300</name>
</gene>
<name>A0AAW2R216_SESRA</name>
<comment type="caution">
    <text evidence="1">The sequence shown here is derived from an EMBL/GenBank/DDBJ whole genome shotgun (WGS) entry which is preliminary data.</text>
</comment>
<dbReference type="EMBL" id="JACGWJ010000014">
    <property type="protein sequence ID" value="KAL0373676.1"/>
    <property type="molecule type" value="Genomic_DNA"/>
</dbReference>
<evidence type="ECO:0000313" key="1">
    <source>
        <dbReference type="EMBL" id="KAL0373676.1"/>
    </source>
</evidence>